<dbReference type="PANTHER" id="PTHR47619:SF1">
    <property type="entry name" value="EXODEOXYRIBONUCLEASE WALJ"/>
    <property type="match status" value="1"/>
</dbReference>
<dbReference type="EMBL" id="JACHGJ010000006">
    <property type="protein sequence ID" value="MBB6481278.1"/>
    <property type="molecule type" value="Genomic_DNA"/>
</dbReference>
<accession>A0A841RFB1</accession>
<name>A0A841RFB1_9SPIO</name>
<evidence type="ECO:0000313" key="2">
    <source>
        <dbReference type="EMBL" id="MBB6481278.1"/>
    </source>
</evidence>
<protein>
    <submittedName>
        <fullName evidence="2">Phosphoribosyl 1,2-cyclic phosphodiesterase</fullName>
    </submittedName>
</protein>
<dbReference type="InterPro" id="IPR052533">
    <property type="entry name" value="WalJ/YycJ-like"/>
</dbReference>
<dbReference type="Pfam" id="PF12706">
    <property type="entry name" value="Lactamase_B_2"/>
    <property type="match status" value="1"/>
</dbReference>
<dbReference type="SUPFAM" id="SSF56281">
    <property type="entry name" value="Metallo-hydrolase/oxidoreductase"/>
    <property type="match status" value="1"/>
</dbReference>
<feature type="domain" description="Metallo-beta-lactamase" evidence="1">
    <location>
        <begin position="43"/>
        <end position="206"/>
    </location>
</feature>
<organism evidence="2 3">
    <name type="scientific">Spirochaeta isovalerica</name>
    <dbReference type="NCBI Taxonomy" id="150"/>
    <lineage>
        <taxon>Bacteria</taxon>
        <taxon>Pseudomonadati</taxon>
        <taxon>Spirochaetota</taxon>
        <taxon>Spirochaetia</taxon>
        <taxon>Spirochaetales</taxon>
        <taxon>Spirochaetaceae</taxon>
        <taxon>Spirochaeta</taxon>
    </lineage>
</organism>
<dbReference type="InterPro" id="IPR001279">
    <property type="entry name" value="Metallo-B-lactamas"/>
</dbReference>
<dbReference type="AlphaFoldDB" id="A0A841RFB1"/>
<dbReference type="InterPro" id="IPR036866">
    <property type="entry name" value="RibonucZ/Hydroxyglut_hydro"/>
</dbReference>
<proteinExistence type="predicted"/>
<keyword evidence="3" id="KW-1185">Reference proteome</keyword>
<dbReference type="Proteomes" id="UP000587760">
    <property type="component" value="Unassembled WGS sequence"/>
</dbReference>
<dbReference type="RefSeq" id="WP_184747532.1">
    <property type="nucleotide sequence ID" value="NZ_JACHGJ010000006.1"/>
</dbReference>
<dbReference type="PANTHER" id="PTHR47619">
    <property type="entry name" value="METALLO-HYDROLASE YYCJ-RELATED"/>
    <property type="match status" value="1"/>
</dbReference>
<comment type="caution">
    <text evidence="2">The sequence shown here is derived from an EMBL/GenBank/DDBJ whole genome shotgun (WGS) entry which is preliminary data.</text>
</comment>
<evidence type="ECO:0000313" key="3">
    <source>
        <dbReference type="Proteomes" id="UP000587760"/>
    </source>
</evidence>
<gene>
    <name evidence="2" type="ORF">HNR50_002958</name>
</gene>
<dbReference type="Gene3D" id="3.60.15.10">
    <property type="entry name" value="Ribonuclease Z/Hydroxyacylglutathione hydrolase-like"/>
    <property type="match status" value="1"/>
</dbReference>
<sequence length="280" mass="31818">MFRYAVLGSGSSANSYIFEYGNFSFILDNGFSSREILRRMEKLSFNPDHLEFIFLSHIHSDHLKGVESLCFELDLPVVIHENLDLDKYTKGEINRKLSVTPGREYTFRYLSFIPFETHHDAPSSLGFYFRLGDISFTVITDTGKYDPSMIAYAEKSHILFLESNYSEEMLMTGKYPPYLKERIRSDKGHLSNFQAADFLKEVTGSERCMIEQIYLCHLSKNNNSVEKVLSEIGKNCSNNIPLRVCDRGESVSGIPLQARRSTLVPGGSSSLSSYSEISAF</sequence>
<reference evidence="2 3" key="1">
    <citation type="submission" date="2020-08" db="EMBL/GenBank/DDBJ databases">
        <title>Genomic Encyclopedia of Type Strains, Phase IV (KMG-IV): sequencing the most valuable type-strain genomes for metagenomic binning, comparative biology and taxonomic classification.</title>
        <authorList>
            <person name="Goeker M."/>
        </authorList>
    </citation>
    <scope>NUCLEOTIDE SEQUENCE [LARGE SCALE GENOMIC DNA]</scope>
    <source>
        <strain evidence="2 3">DSM 2461</strain>
    </source>
</reference>
<evidence type="ECO:0000259" key="1">
    <source>
        <dbReference type="Pfam" id="PF12706"/>
    </source>
</evidence>